<reference evidence="1" key="1">
    <citation type="journal article" date="2020" name="Stud. Mycol.">
        <title>101 Dothideomycetes genomes: a test case for predicting lifestyles and emergence of pathogens.</title>
        <authorList>
            <person name="Haridas S."/>
            <person name="Albert R."/>
            <person name="Binder M."/>
            <person name="Bloem J."/>
            <person name="Labutti K."/>
            <person name="Salamov A."/>
            <person name="Andreopoulos B."/>
            <person name="Baker S."/>
            <person name="Barry K."/>
            <person name="Bills G."/>
            <person name="Bluhm B."/>
            <person name="Cannon C."/>
            <person name="Castanera R."/>
            <person name="Culley D."/>
            <person name="Daum C."/>
            <person name="Ezra D."/>
            <person name="Gonzalez J."/>
            <person name="Henrissat B."/>
            <person name="Kuo A."/>
            <person name="Liang C."/>
            <person name="Lipzen A."/>
            <person name="Lutzoni F."/>
            <person name="Magnuson J."/>
            <person name="Mondo S."/>
            <person name="Nolan M."/>
            <person name="Ohm R."/>
            <person name="Pangilinan J."/>
            <person name="Park H.-J."/>
            <person name="Ramirez L."/>
            <person name="Alfaro M."/>
            <person name="Sun H."/>
            <person name="Tritt A."/>
            <person name="Yoshinaga Y."/>
            <person name="Zwiers L.-H."/>
            <person name="Turgeon B."/>
            <person name="Goodwin S."/>
            <person name="Spatafora J."/>
            <person name="Crous P."/>
            <person name="Grigoriev I."/>
        </authorList>
    </citation>
    <scope>NUCLEOTIDE SEQUENCE</scope>
    <source>
        <strain evidence="1">ATCC 200398</strain>
    </source>
</reference>
<organism evidence="1 2">
    <name type="scientific">Lindgomyces ingoldianus</name>
    <dbReference type="NCBI Taxonomy" id="673940"/>
    <lineage>
        <taxon>Eukaryota</taxon>
        <taxon>Fungi</taxon>
        <taxon>Dikarya</taxon>
        <taxon>Ascomycota</taxon>
        <taxon>Pezizomycotina</taxon>
        <taxon>Dothideomycetes</taxon>
        <taxon>Pleosporomycetidae</taxon>
        <taxon>Pleosporales</taxon>
        <taxon>Lindgomycetaceae</taxon>
        <taxon>Lindgomyces</taxon>
    </lineage>
</organism>
<protein>
    <submittedName>
        <fullName evidence="1">Uncharacterized protein</fullName>
    </submittedName>
</protein>
<accession>A0ACB6QP10</accession>
<comment type="caution">
    <text evidence="1">The sequence shown here is derived from an EMBL/GenBank/DDBJ whole genome shotgun (WGS) entry which is preliminary data.</text>
</comment>
<proteinExistence type="predicted"/>
<evidence type="ECO:0000313" key="1">
    <source>
        <dbReference type="EMBL" id="KAF2468733.1"/>
    </source>
</evidence>
<keyword evidence="2" id="KW-1185">Reference proteome</keyword>
<sequence length="295" mass="33529">MLALLKLATPIQCDRLSPFQLTNGTRIFGQATGIWFRFEGSPIALMEVATNDSSSKYSRQSAIPLGFLSLLGSYKKHFIIVCKWRRRGEALQVRASAETVTNILKSIELCAFYMRLRASNRAYYGPYKVNRNGHVLSTTVPSYNTYPYLSSSLLYERTQNYLIILEKERKEVDLEILVFYHLGRHRAFAQLRGDARSMYTALKVRAYTVVWIGDCDEKIELRTLHKSKGSNWRGGRFESQGLKRVYPNFYIHPEDPIGQVKGFSAQSLQCPGYSWSDLTTPVACGFGSRVSECGV</sequence>
<dbReference type="Proteomes" id="UP000799755">
    <property type="component" value="Unassembled WGS sequence"/>
</dbReference>
<evidence type="ECO:0000313" key="2">
    <source>
        <dbReference type="Proteomes" id="UP000799755"/>
    </source>
</evidence>
<name>A0ACB6QP10_9PLEO</name>
<dbReference type="EMBL" id="MU003514">
    <property type="protein sequence ID" value="KAF2468733.1"/>
    <property type="molecule type" value="Genomic_DNA"/>
</dbReference>
<gene>
    <name evidence="1" type="ORF">BDR25DRAFT_357102</name>
</gene>